<feature type="signal peptide" evidence="1">
    <location>
        <begin position="1"/>
        <end position="18"/>
    </location>
</feature>
<organism evidence="2 3">
    <name type="scientific">Phanerochaete carnosa (strain HHB-10118-sp)</name>
    <name type="common">White-rot fungus</name>
    <name type="synonym">Peniophora carnosa</name>
    <dbReference type="NCBI Taxonomy" id="650164"/>
    <lineage>
        <taxon>Eukaryota</taxon>
        <taxon>Fungi</taxon>
        <taxon>Dikarya</taxon>
        <taxon>Basidiomycota</taxon>
        <taxon>Agaricomycotina</taxon>
        <taxon>Agaricomycetes</taxon>
        <taxon>Polyporales</taxon>
        <taxon>Phanerochaetaceae</taxon>
        <taxon>Phanerochaete</taxon>
    </lineage>
</organism>
<evidence type="ECO:0000313" key="2">
    <source>
        <dbReference type="EMBL" id="EKM56197.1"/>
    </source>
</evidence>
<protein>
    <recommendedName>
        <fullName evidence="4">Concanavalin A-like lectin/glucanase</fullName>
    </recommendedName>
</protein>
<dbReference type="PANTHER" id="PTHR37536:SF1">
    <property type="entry name" value="ASPERGILLOPEPSIN, PUTAITVE (AFU_ORTHOLOGUE AFUA_7G01200)"/>
    <property type="match status" value="1"/>
</dbReference>
<dbReference type="InterPro" id="IPR000250">
    <property type="entry name" value="Peptidase_G1"/>
</dbReference>
<dbReference type="KEGG" id="pco:PHACADRAFT_95920"/>
<dbReference type="GO" id="GO:0070007">
    <property type="term" value="F:glutamic-type endopeptidase activity"/>
    <property type="evidence" value="ECO:0007669"/>
    <property type="project" value="InterPro"/>
</dbReference>
<dbReference type="InParanoid" id="K5X0A6"/>
<dbReference type="GO" id="GO:0006508">
    <property type="term" value="P:proteolysis"/>
    <property type="evidence" value="ECO:0007669"/>
    <property type="project" value="InterPro"/>
</dbReference>
<gene>
    <name evidence="2" type="ORF">PHACADRAFT_95920</name>
</gene>
<evidence type="ECO:0000256" key="1">
    <source>
        <dbReference type="SAM" id="SignalP"/>
    </source>
</evidence>
<name>K5X0A6_PHACS</name>
<proteinExistence type="predicted"/>
<feature type="chain" id="PRO_5003886061" description="Concanavalin A-like lectin/glucanase" evidence="1">
    <location>
        <begin position="19"/>
        <end position="247"/>
    </location>
</feature>
<dbReference type="CDD" id="cd13426">
    <property type="entry name" value="Peptidase_G1"/>
    <property type="match status" value="1"/>
</dbReference>
<dbReference type="OrthoDB" id="2667120at2759"/>
<dbReference type="SUPFAM" id="SSF49899">
    <property type="entry name" value="Concanavalin A-like lectins/glucanases"/>
    <property type="match status" value="1"/>
</dbReference>
<dbReference type="AlphaFoldDB" id="K5X0A6"/>
<dbReference type="Proteomes" id="UP000008370">
    <property type="component" value="Unassembled WGS sequence"/>
</dbReference>
<dbReference type="Pfam" id="PF01828">
    <property type="entry name" value="Peptidase_A4"/>
    <property type="match status" value="1"/>
</dbReference>
<dbReference type="RefSeq" id="XP_007396490.1">
    <property type="nucleotide sequence ID" value="XM_007396428.1"/>
</dbReference>
<keyword evidence="3" id="KW-1185">Reference proteome</keyword>
<evidence type="ECO:0000313" key="3">
    <source>
        <dbReference type="Proteomes" id="UP000008370"/>
    </source>
</evidence>
<dbReference type="Gene3D" id="2.60.120.700">
    <property type="entry name" value="Peptidase G1"/>
    <property type="match status" value="1"/>
</dbReference>
<accession>K5X0A6</accession>
<dbReference type="GeneID" id="18920909"/>
<dbReference type="InterPro" id="IPR038656">
    <property type="entry name" value="Peptidase_G1_sf"/>
</dbReference>
<reference evidence="2 3" key="1">
    <citation type="journal article" date="2012" name="BMC Genomics">
        <title>Comparative genomics of the white-rot fungi, Phanerochaete carnosa and P. chrysosporium, to elucidate the genetic basis of the distinct wood types they colonize.</title>
        <authorList>
            <person name="Suzuki H."/>
            <person name="MacDonald J."/>
            <person name="Syed K."/>
            <person name="Salamov A."/>
            <person name="Hori C."/>
            <person name="Aerts A."/>
            <person name="Henrissat B."/>
            <person name="Wiebenga A."/>
            <person name="vanKuyk P.A."/>
            <person name="Barry K."/>
            <person name="Lindquist E."/>
            <person name="LaButti K."/>
            <person name="Lapidus A."/>
            <person name="Lucas S."/>
            <person name="Coutinho P."/>
            <person name="Gong Y."/>
            <person name="Samejima M."/>
            <person name="Mahadevan R."/>
            <person name="Abou-Zaid M."/>
            <person name="de Vries R.P."/>
            <person name="Igarashi K."/>
            <person name="Yadav J.S."/>
            <person name="Grigoriev I.V."/>
            <person name="Master E.R."/>
        </authorList>
    </citation>
    <scope>NUCLEOTIDE SEQUENCE [LARGE SCALE GENOMIC DNA]</scope>
    <source>
        <strain evidence="2 3">HHB-10118-sp</strain>
    </source>
</reference>
<evidence type="ECO:0008006" key="4">
    <source>
        <dbReference type="Google" id="ProtNLM"/>
    </source>
</evidence>
<dbReference type="EMBL" id="JH930472">
    <property type="protein sequence ID" value="EKM56197.1"/>
    <property type="molecule type" value="Genomic_DNA"/>
</dbReference>
<dbReference type="InterPro" id="IPR013320">
    <property type="entry name" value="ConA-like_dom_sf"/>
</dbReference>
<dbReference type="PANTHER" id="PTHR37536">
    <property type="entry name" value="PUTATIVE (AFU_ORTHOLOGUE AFUA_3G02970)-RELATED"/>
    <property type="match status" value="1"/>
</dbReference>
<dbReference type="HOGENOM" id="CLU_066466_4_0_1"/>
<sequence>MFFITSFILALAATTAVSMPAPKERRDVRMARRSAGGAPIIGNTTAGAQLNASTVPFTSVTGSFAIPTFAVPAGDDPSDLYIASLLVDLGSVFCENGIIAGIEMGVDNGSQFIDAVWTSFPNASTNLFPSVSFAQGDNITVSIAMTNATSSTAVITNESTDETSTVAIETGPICSQAEVAWMIGSQIDDSGDIIPFVDFGTVNITASAETSSGPVDISNATIVTTVQNGTTIASASVEGDIVTIAFV</sequence>
<keyword evidence="1" id="KW-0732">Signal</keyword>